<comment type="caution">
    <text evidence="2">The sequence shown here is derived from an EMBL/GenBank/DDBJ whole genome shotgun (WGS) entry which is preliminary data.</text>
</comment>
<evidence type="ECO:0000313" key="3">
    <source>
        <dbReference type="Proteomes" id="UP001268256"/>
    </source>
</evidence>
<protein>
    <submittedName>
        <fullName evidence="2">DUF4351 domain-containing protein</fullName>
    </submittedName>
</protein>
<reference evidence="3" key="1">
    <citation type="submission" date="2023-07" db="EMBL/GenBank/DDBJ databases">
        <authorList>
            <person name="Luz R."/>
            <person name="Cordeiro R."/>
            <person name="Fonseca A."/>
            <person name="Goncalves V."/>
        </authorList>
    </citation>
    <scope>NUCLEOTIDE SEQUENCE [LARGE SCALE GENOMIC DNA]</scope>
    <source>
        <strain evidence="3">BACA0444</strain>
    </source>
</reference>
<dbReference type="Proteomes" id="UP001268256">
    <property type="component" value="Unassembled WGS sequence"/>
</dbReference>
<keyword evidence="3" id="KW-1185">Reference proteome</keyword>
<evidence type="ECO:0000259" key="1">
    <source>
        <dbReference type="Pfam" id="PF14261"/>
    </source>
</evidence>
<organism evidence="2 3">
    <name type="scientific">Pseudocalidococcus azoricus BACA0444</name>
    <dbReference type="NCBI Taxonomy" id="2918990"/>
    <lineage>
        <taxon>Bacteria</taxon>
        <taxon>Bacillati</taxon>
        <taxon>Cyanobacteriota</taxon>
        <taxon>Cyanophyceae</taxon>
        <taxon>Acaryochloridales</taxon>
        <taxon>Thermosynechococcaceae</taxon>
        <taxon>Pseudocalidococcus</taxon>
        <taxon>Pseudocalidococcus azoricus</taxon>
    </lineage>
</organism>
<dbReference type="InterPro" id="IPR025587">
    <property type="entry name" value="DUF4351"/>
</dbReference>
<dbReference type="PANTHER" id="PTHR34613:SF1">
    <property type="entry name" value="SLL6017 PROTEIN"/>
    <property type="match status" value="1"/>
</dbReference>
<dbReference type="EMBL" id="JAVMIP010000017">
    <property type="protein sequence ID" value="MDS3861818.1"/>
    <property type="molecule type" value="Genomic_DNA"/>
</dbReference>
<gene>
    <name evidence="2" type="ORF">RIF25_13495</name>
</gene>
<dbReference type="AlphaFoldDB" id="A0AAE4FTY2"/>
<dbReference type="PANTHER" id="PTHR34613">
    <property type="entry name" value="SLL0800 PROTEIN"/>
    <property type="match status" value="1"/>
</dbReference>
<sequence>MLHLEFQTLPQSQPDLPFRMVDYYIRLKRLYPQSQIHQVLIFLKPSNDIRCHISQYQDAQLTHQFQVIRMWEQDPIPFLKNSGLLPLAALCQTANGRELLETIATELNQIPVETGRAQLMACCDLLAGLRFEKGMIKSIFREEVMQESVTYQDILQKGVQQGLKQGEATVVIRQLQRRFGELPSSVITQIKALPLSQLEALADALLDFRSLTDLAPWLSP</sequence>
<evidence type="ECO:0000313" key="2">
    <source>
        <dbReference type="EMBL" id="MDS3861818.1"/>
    </source>
</evidence>
<proteinExistence type="predicted"/>
<accession>A0AAE4FTY2</accession>
<dbReference type="RefSeq" id="WP_322879045.1">
    <property type="nucleotide sequence ID" value="NZ_JAVMIP010000017.1"/>
</dbReference>
<dbReference type="Pfam" id="PF14261">
    <property type="entry name" value="DUF4351"/>
    <property type="match status" value="1"/>
</dbReference>
<name>A0AAE4FTY2_9CYAN</name>
<feature type="domain" description="DUF4351" evidence="1">
    <location>
        <begin position="160"/>
        <end position="218"/>
    </location>
</feature>